<evidence type="ECO:0000313" key="2">
    <source>
        <dbReference type="EMBL" id="MBF6299373.1"/>
    </source>
</evidence>
<keyword evidence="3" id="KW-1185">Reference proteome</keyword>
<dbReference type="Gene3D" id="3.40.630.30">
    <property type="match status" value="1"/>
</dbReference>
<dbReference type="Pfam" id="PF08445">
    <property type="entry name" value="FR47"/>
    <property type="match status" value="1"/>
</dbReference>
<sequence length="283" mass="30583">MRIDITTDATEFRSRAGSFLLRDPLRHTVITTSIANHVTGLDAPAEPSRFLSIHDEDDSVIGAAMRVGRRDVYLGELPPDSIAAVAAALADVVPDSAGVEGIADDATAFAQHWCALFGTGIRQSSTTRLYALGTLRIPDVAGNPRQAVESDIALLQAWLAAMREELEMGPGLGKAAIRRRILAGRWWLWERECGPVSLAAYQIPVQGWSRIGPVYTPPAARGHGYASAVTAHVAKLLRAEGLDVCLFADTANATATRIYRTIGFHPTHDFAHYVFDSSVSPNR</sequence>
<name>A0ABS0CU55_9NOCA</name>
<feature type="domain" description="N-acetyltransferase" evidence="1">
    <location>
        <begin position="142"/>
        <end position="283"/>
    </location>
</feature>
<proteinExistence type="predicted"/>
<gene>
    <name evidence="2" type="ORF">IU459_17755</name>
</gene>
<dbReference type="InterPro" id="IPR000182">
    <property type="entry name" value="GNAT_dom"/>
</dbReference>
<evidence type="ECO:0000313" key="3">
    <source>
        <dbReference type="Proteomes" id="UP000702209"/>
    </source>
</evidence>
<accession>A0ABS0CU55</accession>
<reference evidence="2 3" key="1">
    <citation type="submission" date="2020-10" db="EMBL/GenBank/DDBJ databases">
        <title>Identification of Nocardia species via Next-generation sequencing and recognition of intraspecies genetic diversity.</title>
        <authorList>
            <person name="Li P."/>
            <person name="Li P."/>
            <person name="Lu B."/>
        </authorList>
    </citation>
    <scope>NUCLEOTIDE SEQUENCE [LARGE SCALE GENOMIC DNA]</scope>
    <source>
        <strain evidence="2 3">BJ06-0157</strain>
    </source>
</reference>
<comment type="caution">
    <text evidence="2">The sequence shown here is derived from an EMBL/GenBank/DDBJ whole genome shotgun (WGS) entry which is preliminary data.</text>
</comment>
<dbReference type="SUPFAM" id="SSF55729">
    <property type="entry name" value="Acyl-CoA N-acyltransferases (Nat)"/>
    <property type="match status" value="1"/>
</dbReference>
<dbReference type="InterPro" id="IPR016181">
    <property type="entry name" value="Acyl_CoA_acyltransferase"/>
</dbReference>
<dbReference type="RefSeq" id="WP_195130647.1">
    <property type="nucleotide sequence ID" value="NZ_JADLQX010000012.1"/>
</dbReference>
<dbReference type="InterPro" id="IPR013653">
    <property type="entry name" value="GCN5-like_dom"/>
</dbReference>
<evidence type="ECO:0000259" key="1">
    <source>
        <dbReference type="PROSITE" id="PS51186"/>
    </source>
</evidence>
<dbReference type="Proteomes" id="UP000702209">
    <property type="component" value="Unassembled WGS sequence"/>
</dbReference>
<organism evidence="2 3">
    <name type="scientific">Nocardia amamiensis</name>
    <dbReference type="NCBI Taxonomy" id="404578"/>
    <lineage>
        <taxon>Bacteria</taxon>
        <taxon>Bacillati</taxon>
        <taxon>Actinomycetota</taxon>
        <taxon>Actinomycetes</taxon>
        <taxon>Mycobacteriales</taxon>
        <taxon>Nocardiaceae</taxon>
        <taxon>Nocardia</taxon>
    </lineage>
</organism>
<protein>
    <submittedName>
        <fullName evidence="2">GNAT family N-acetyltransferase</fullName>
    </submittedName>
</protein>
<dbReference type="PROSITE" id="PS51186">
    <property type="entry name" value="GNAT"/>
    <property type="match status" value="1"/>
</dbReference>
<dbReference type="EMBL" id="JADLQX010000012">
    <property type="protein sequence ID" value="MBF6299373.1"/>
    <property type="molecule type" value="Genomic_DNA"/>
</dbReference>